<gene>
    <name evidence="2" type="ORF">KUV23_10915</name>
</gene>
<comment type="caution">
    <text evidence="2">The sequence shown here is derived from an EMBL/GenBank/DDBJ whole genome shotgun (WGS) entry which is preliminary data.</text>
</comment>
<dbReference type="Gene3D" id="3.30.2310.20">
    <property type="entry name" value="RelE-like"/>
    <property type="match status" value="1"/>
</dbReference>
<dbReference type="Pfam" id="PF05016">
    <property type="entry name" value="ParE_toxin"/>
    <property type="match status" value="1"/>
</dbReference>
<name>A0ABS7N5A0_9BACT</name>
<keyword evidence="3" id="KW-1185">Reference proteome</keyword>
<evidence type="ECO:0000256" key="1">
    <source>
        <dbReference type="ARBA" id="ARBA00022649"/>
    </source>
</evidence>
<evidence type="ECO:0000313" key="2">
    <source>
        <dbReference type="EMBL" id="MBY5951487.1"/>
    </source>
</evidence>
<organism evidence="2 3">
    <name type="scientific">Algoriphagus marincola</name>
    <dbReference type="NCBI Taxonomy" id="264027"/>
    <lineage>
        <taxon>Bacteria</taxon>
        <taxon>Pseudomonadati</taxon>
        <taxon>Bacteroidota</taxon>
        <taxon>Cytophagia</taxon>
        <taxon>Cytophagales</taxon>
        <taxon>Cyclobacteriaceae</taxon>
        <taxon>Algoriphagus</taxon>
    </lineage>
</organism>
<dbReference type="Proteomes" id="UP000766609">
    <property type="component" value="Unassembled WGS sequence"/>
</dbReference>
<dbReference type="InterPro" id="IPR035093">
    <property type="entry name" value="RelE/ParE_toxin_dom_sf"/>
</dbReference>
<reference evidence="2 3" key="1">
    <citation type="submission" date="2021-06" db="EMBL/GenBank/DDBJ databases">
        <title>44 bacteria genomes isolated from Dapeng, Shenzhen.</title>
        <authorList>
            <person name="Zheng W."/>
            <person name="Yu S."/>
            <person name="Huang Y."/>
        </authorList>
    </citation>
    <scope>NUCLEOTIDE SEQUENCE [LARGE SCALE GENOMIC DNA]</scope>
    <source>
        <strain evidence="2 3">DP5N14-6</strain>
    </source>
</reference>
<protein>
    <submittedName>
        <fullName evidence="2">Type II toxin-antitoxin system RelE/ParE family toxin</fullName>
    </submittedName>
</protein>
<accession>A0ABS7N5A0</accession>
<proteinExistence type="predicted"/>
<sequence length="116" mass="13322">MKKLLLTSRALSDLQEIYEYSISEWGESTALKYLLGIEDCLNLSKENEGLLKVNKTISSRFVVYPVQKHFLVCDIIGDTICVLTIRHTSINLLERLKKLEPTLDEEAKAIYKKSMK</sequence>
<keyword evidence="1" id="KW-1277">Toxin-antitoxin system</keyword>
<dbReference type="InterPro" id="IPR007712">
    <property type="entry name" value="RelE/ParE_toxin"/>
</dbReference>
<dbReference type="EMBL" id="JAHVHP010000002">
    <property type="protein sequence ID" value="MBY5951487.1"/>
    <property type="molecule type" value="Genomic_DNA"/>
</dbReference>
<evidence type="ECO:0000313" key="3">
    <source>
        <dbReference type="Proteomes" id="UP000766609"/>
    </source>
</evidence>
<dbReference type="RefSeq" id="WP_222584147.1">
    <property type="nucleotide sequence ID" value="NZ_JAHVHP010000002.1"/>
</dbReference>